<accession>A0ABS6K3K6</accession>
<organism evidence="1 2">
    <name type="scientific">Diplocloster modestus</name>
    <dbReference type="NCBI Taxonomy" id="2850322"/>
    <lineage>
        <taxon>Bacteria</taxon>
        <taxon>Bacillati</taxon>
        <taxon>Bacillota</taxon>
        <taxon>Clostridia</taxon>
        <taxon>Lachnospirales</taxon>
        <taxon>Lachnospiraceae</taxon>
        <taxon>Diplocloster</taxon>
    </lineage>
</organism>
<reference evidence="1 2" key="1">
    <citation type="submission" date="2021-06" db="EMBL/GenBank/DDBJ databases">
        <title>Description of novel taxa of the family Lachnospiraceae.</title>
        <authorList>
            <person name="Chaplin A.V."/>
            <person name="Sokolova S.R."/>
            <person name="Pikina A.P."/>
            <person name="Korzhanova M."/>
            <person name="Belova V."/>
            <person name="Korostin D."/>
            <person name="Efimov B.A."/>
        </authorList>
    </citation>
    <scope>NUCLEOTIDE SEQUENCE [LARGE SCALE GENOMIC DNA]</scope>
    <source>
        <strain evidence="1 2">ASD4241</strain>
    </source>
</reference>
<name>A0ABS6K3K6_9FIRM</name>
<comment type="caution">
    <text evidence="1">The sequence shown here is derived from an EMBL/GenBank/DDBJ whole genome shotgun (WGS) entry which is preliminary data.</text>
</comment>
<evidence type="ECO:0000313" key="1">
    <source>
        <dbReference type="EMBL" id="MBU9725104.1"/>
    </source>
</evidence>
<dbReference type="EMBL" id="JAHQCX010000002">
    <property type="protein sequence ID" value="MBU9725104.1"/>
    <property type="molecule type" value="Genomic_DNA"/>
</dbReference>
<evidence type="ECO:0000313" key="2">
    <source>
        <dbReference type="Proteomes" id="UP001314681"/>
    </source>
</evidence>
<sequence length="114" mass="12493">MEGGQPEVWVAAQQAAWGEVPSGAVRQAVLEEVQQAAWEGGPSEAVRQAVLEAVRPAAWEGAPRAAAQRVAWGEVQQGDGYCREGIKYSRAMPDDIVQMIVQAYFWYPFTNDTI</sequence>
<keyword evidence="2" id="KW-1185">Reference proteome</keyword>
<protein>
    <submittedName>
        <fullName evidence="1">Uncharacterized protein</fullName>
    </submittedName>
</protein>
<gene>
    <name evidence="1" type="ORF">KTH90_03665</name>
</gene>
<dbReference type="Proteomes" id="UP001314681">
    <property type="component" value="Unassembled WGS sequence"/>
</dbReference>
<dbReference type="RefSeq" id="WP_238726257.1">
    <property type="nucleotide sequence ID" value="NZ_JAHQCX010000002.1"/>
</dbReference>
<proteinExistence type="predicted"/>